<reference evidence="7" key="1">
    <citation type="submission" date="2022-06" db="EMBL/GenBank/DDBJ databases">
        <title>Complete genome sequences of two strains of the flax pathogen Septoria linicola.</title>
        <authorList>
            <person name="Lapalu N."/>
            <person name="Simon A."/>
            <person name="Demenou B."/>
            <person name="Paumier D."/>
            <person name="Guillot M.-P."/>
            <person name="Gout L."/>
            <person name="Valade R."/>
        </authorList>
    </citation>
    <scope>NUCLEOTIDE SEQUENCE</scope>
    <source>
        <strain evidence="7">SE15195</strain>
    </source>
</reference>
<dbReference type="EMBL" id="CP099419">
    <property type="protein sequence ID" value="USW49281.1"/>
    <property type="molecule type" value="Genomic_DNA"/>
</dbReference>
<evidence type="ECO:0000256" key="1">
    <source>
        <dbReference type="ARBA" id="ARBA00001971"/>
    </source>
</evidence>
<dbReference type="GO" id="GO:0016705">
    <property type="term" value="F:oxidoreductase activity, acting on paired donors, with incorporation or reduction of molecular oxygen"/>
    <property type="evidence" value="ECO:0007669"/>
    <property type="project" value="InterPro"/>
</dbReference>
<dbReference type="Gene3D" id="1.10.630.10">
    <property type="entry name" value="Cytochrome P450"/>
    <property type="match status" value="1"/>
</dbReference>
<feature type="binding site" description="axial binding residue" evidence="5">
    <location>
        <position position="433"/>
    </location>
    <ligand>
        <name>heme</name>
        <dbReference type="ChEBI" id="CHEBI:30413"/>
    </ligand>
    <ligandPart>
        <name>Fe</name>
        <dbReference type="ChEBI" id="CHEBI:18248"/>
    </ligandPart>
</feature>
<dbReference type="SUPFAM" id="SSF48264">
    <property type="entry name" value="Cytochrome P450"/>
    <property type="match status" value="1"/>
</dbReference>
<accession>A0A9Q9ANN0</accession>
<keyword evidence="6" id="KW-0560">Oxidoreductase</keyword>
<dbReference type="InterPro" id="IPR017972">
    <property type="entry name" value="Cyt_P450_CS"/>
</dbReference>
<evidence type="ECO:0000256" key="3">
    <source>
        <dbReference type="ARBA" id="ARBA00022723"/>
    </source>
</evidence>
<evidence type="ECO:0000313" key="7">
    <source>
        <dbReference type="EMBL" id="USW49281.1"/>
    </source>
</evidence>
<keyword evidence="4 5" id="KW-0408">Iron</keyword>
<proteinExistence type="inferred from homology"/>
<dbReference type="PRINTS" id="PR00463">
    <property type="entry name" value="EP450I"/>
</dbReference>
<gene>
    <name evidence="7" type="ORF">Slin15195_G026000</name>
</gene>
<evidence type="ECO:0000256" key="6">
    <source>
        <dbReference type="RuleBase" id="RU000461"/>
    </source>
</evidence>
<dbReference type="GO" id="GO:0020037">
    <property type="term" value="F:heme binding"/>
    <property type="evidence" value="ECO:0007669"/>
    <property type="project" value="InterPro"/>
</dbReference>
<keyword evidence="5 6" id="KW-0349">Heme</keyword>
<dbReference type="InterPro" id="IPR036396">
    <property type="entry name" value="Cyt_P450_sf"/>
</dbReference>
<dbReference type="Pfam" id="PF00067">
    <property type="entry name" value="p450"/>
    <property type="match status" value="1"/>
</dbReference>
<dbReference type="AlphaFoldDB" id="A0A9Q9ANN0"/>
<comment type="similarity">
    <text evidence="2 6">Belongs to the cytochrome P450 family.</text>
</comment>
<protein>
    <submittedName>
        <fullName evidence="7">Cytochrome P450</fullName>
    </submittedName>
</protein>
<evidence type="ECO:0000256" key="2">
    <source>
        <dbReference type="ARBA" id="ARBA00010617"/>
    </source>
</evidence>
<dbReference type="InterPro" id="IPR050121">
    <property type="entry name" value="Cytochrome_P450_monoxygenase"/>
</dbReference>
<dbReference type="GO" id="GO:0004497">
    <property type="term" value="F:monooxygenase activity"/>
    <property type="evidence" value="ECO:0007669"/>
    <property type="project" value="UniProtKB-KW"/>
</dbReference>
<dbReference type="PANTHER" id="PTHR24305">
    <property type="entry name" value="CYTOCHROME P450"/>
    <property type="match status" value="1"/>
</dbReference>
<dbReference type="InterPro" id="IPR002401">
    <property type="entry name" value="Cyt_P450_E_grp-I"/>
</dbReference>
<dbReference type="PANTHER" id="PTHR24305:SF232">
    <property type="entry name" value="P450, PUTATIVE (EUROFUNG)-RELATED"/>
    <property type="match status" value="1"/>
</dbReference>
<dbReference type="GO" id="GO:0005506">
    <property type="term" value="F:iron ion binding"/>
    <property type="evidence" value="ECO:0007669"/>
    <property type="project" value="InterPro"/>
</dbReference>
<comment type="cofactor">
    <cofactor evidence="1 5">
        <name>heme</name>
        <dbReference type="ChEBI" id="CHEBI:30413"/>
    </cofactor>
</comment>
<evidence type="ECO:0000256" key="5">
    <source>
        <dbReference type="PIRSR" id="PIRSR602401-1"/>
    </source>
</evidence>
<dbReference type="InterPro" id="IPR001128">
    <property type="entry name" value="Cyt_P450"/>
</dbReference>
<dbReference type="Proteomes" id="UP001056384">
    <property type="component" value="Chromosome 2"/>
</dbReference>
<keyword evidence="8" id="KW-1185">Reference proteome</keyword>
<sequence length="484" mass="54504">MPIFILAGLALLAVLSITLVKRYYTLRHVPGPFLASVTDLWIAVRVWRGEYMIEIVGDLHKQYGDVVRTGPNRISFAKPEAIPEIYGTSQVYPKSRSYSPLTVLANGQEIPTLITLRDEKRVTEIKRHILSGFSQSTWLKQEDQIDATISILLDQLRSRAGEAVSLNTWLSFWSFDTLATLAFSETRGFLKAGYDLDNMFPSSKARFDHWRNWAVMPTLEALIYKNWFMQKFQKTSNALAGLAMKRIQERKAIDKSATGRDLLGRYLAASQVAPDAIGPRDVIALTISTIHAGSETVAMISSMALLHMLSNIAIFRKLEKEILNADLKDCPVAYADVEKLPFLDAVMREALRFSTNPHINQRTVSPQGATICGVYVPAGTDVSTAEVCTTRNETIFGPRADHFDPERWIDVDEQKRRDMDRTGMGFSHGRRVCIGQHLARIEMKKMLASLINAFEIQPVKVAQGDWEGNTKMTNLQVRVIPRMQ</sequence>
<keyword evidence="6" id="KW-0503">Monooxygenase</keyword>
<organism evidence="7 8">
    <name type="scientific">Septoria linicola</name>
    <dbReference type="NCBI Taxonomy" id="215465"/>
    <lineage>
        <taxon>Eukaryota</taxon>
        <taxon>Fungi</taxon>
        <taxon>Dikarya</taxon>
        <taxon>Ascomycota</taxon>
        <taxon>Pezizomycotina</taxon>
        <taxon>Dothideomycetes</taxon>
        <taxon>Dothideomycetidae</taxon>
        <taxon>Mycosphaerellales</taxon>
        <taxon>Mycosphaerellaceae</taxon>
        <taxon>Septoria</taxon>
    </lineage>
</organism>
<keyword evidence="3 5" id="KW-0479">Metal-binding</keyword>
<name>A0A9Q9ANN0_9PEZI</name>
<evidence type="ECO:0000313" key="8">
    <source>
        <dbReference type="Proteomes" id="UP001056384"/>
    </source>
</evidence>
<evidence type="ECO:0000256" key="4">
    <source>
        <dbReference type="ARBA" id="ARBA00023004"/>
    </source>
</evidence>
<dbReference type="PROSITE" id="PS00086">
    <property type="entry name" value="CYTOCHROME_P450"/>
    <property type="match status" value="1"/>
</dbReference>
<dbReference type="PRINTS" id="PR00385">
    <property type="entry name" value="P450"/>
</dbReference>